<gene>
    <name evidence="5" type="ORF">CALCODRAFT_504845</name>
</gene>
<dbReference type="InterPro" id="IPR038718">
    <property type="entry name" value="SNF2-like_sf"/>
</dbReference>
<dbReference type="STRING" id="1353952.A0A165C6I1"/>
<keyword evidence="6" id="KW-1185">Reference proteome</keyword>
<feature type="domain" description="Helicase ATP-binding" evidence="4">
    <location>
        <begin position="199"/>
        <end position="365"/>
    </location>
</feature>
<dbReference type="SMART" id="SM00487">
    <property type="entry name" value="DEXDc"/>
    <property type="match status" value="1"/>
</dbReference>
<dbReference type="InParanoid" id="A0A165C6I1"/>
<dbReference type="PANTHER" id="PTHR45626">
    <property type="entry name" value="TRANSCRIPTION TERMINATION FACTOR 2-RELATED"/>
    <property type="match status" value="1"/>
</dbReference>
<keyword evidence="1" id="KW-0547">Nucleotide-binding</keyword>
<dbReference type="InterPro" id="IPR000330">
    <property type="entry name" value="SNF2_N"/>
</dbReference>
<dbReference type="Proteomes" id="UP000076842">
    <property type="component" value="Unassembled WGS sequence"/>
</dbReference>
<proteinExistence type="predicted"/>
<dbReference type="GO" id="GO:0005634">
    <property type="term" value="C:nucleus"/>
    <property type="evidence" value="ECO:0007669"/>
    <property type="project" value="TreeGrafter"/>
</dbReference>
<reference evidence="5 6" key="1">
    <citation type="journal article" date="2016" name="Mol. Biol. Evol.">
        <title>Comparative Genomics of Early-Diverging Mushroom-Forming Fungi Provides Insights into the Origins of Lignocellulose Decay Capabilities.</title>
        <authorList>
            <person name="Nagy L.G."/>
            <person name="Riley R."/>
            <person name="Tritt A."/>
            <person name="Adam C."/>
            <person name="Daum C."/>
            <person name="Floudas D."/>
            <person name="Sun H."/>
            <person name="Yadav J.S."/>
            <person name="Pangilinan J."/>
            <person name="Larsson K.H."/>
            <person name="Matsuura K."/>
            <person name="Barry K."/>
            <person name="Labutti K."/>
            <person name="Kuo R."/>
            <person name="Ohm R.A."/>
            <person name="Bhattacharya S.S."/>
            <person name="Shirouzu T."/>
            <person name="Yoshinaga Y."/>
            <person name="Martin F.M."/>
            <person name="Grigoriev I.V."/>
            <person name="Hibbett D.S."/>
        </authorList>
    </citation>
    <scope>NUCLEOTIDE SEQUENCE [LARGE SCALE GENOMIC DNA]</scope>
    <source>
        <strain evidence="5 6">HHB12733</strain>
    </source>
</reference>
<keyword evidence="2" id="KW-0378">Hydrolase</keyword>
<dbReference type="SUPFAM" id="SSF52540">
    <property type="entry name" value="P-loop containing nucleoside triphosphate hydrolases"/>
    <property type="match status" value="1"/>
</dbReference>
<dbReference type="InterPro" id="IPR027417">
    <property type="entry name" value="P-loop_NTPase"/>
</dbReference>
<dbReference type="CDD" id="cd18008">
    <property type="entry name" value="DEXDc_SHPRH-like"/>
    <property type="match status" value="1"/>
</dbReference>
<dbReference type="InterPro" id="IPR050628">
    <property type="entry name" value="SNF2_RAD54_helicase_TF"/>
</dbReference>
<keyword evidence="3" id="KW-0067">ATP-binding</keyword>
<dbReference type="GO" id="GO:0005524">
    <property type="term" value="F:ATP binding"/>
    <property type="evidence" value="ECO:0007669"/>
    <property type="project" value="UniProtKB-KW"/>
</dbReference>
<dbReference type="GO" id="GO:0016787">
    <property type="term" value="F:hydrolase activity"/>
    <property type="evidence" value="ECO:0007669"/>
    <property type="project" value="UniProtKB-KW"/>
</dbReference>
<evidence type="ECO:0000313" key="6">
    <source>
        <dbReference type="Proteomes" id="UP000076842"/>
    </source>
</evidence>
<evidence type="ECO:0000313" key="5">
    <source>
        <dbReference type="EMBL" id="KZT50316.1"/>
    </source>
</evidence>
<protein>
    <recommendedName>
        <fullName evidence="4">Helicase ATP-binding domain-containing protein</fullName>
    </recommendedName>
</protein>
<dbReference type="Gene3D" id="3.40.50.10810">
    <property type="entry name" value="Tandem AAA-ATPase domain"/>
    <property type="match status" value="1"/>
</dbReference>
<dbReference type="GO" id="GO:0006281">
    <property type="term" value="P:DNA repair"/>
    <property type="evidence" value="ECO:0007669"/>
    <property type="project" value="TreeGrafter"/>
</dbReference>
<evidence type="ECO:0000256" key="1">
    <source>
        <dbReference type="ARBA" id="ARBA00022741"/>
    </source>
</evidence>
<evidence type="ECO:0000256" key="2">
    <source>
        <dbReference type="ARBA" id="ARBA00022801"/>
    </source>
</evidence>
<organism evidence="5 6">
    <name type="scientific">Calocera cornea HHB12733</name>
    <dbReference type="NCBI Taxonomy" id="1353952"/>
    <lineage>
        <taxon>Eukaryota</taxon>
        <taxon>Fungi</taxon>
        <taxon>Dikarya</taxon>
        <taxon>Basidiomycota</taxon>
        <taxon>Agaricomycotina</taxon>
        <taxon>Dacrymycetes</taxon>
        <taxon>Dacrymycetales</taxon>
        <taxon>Dacrymycetaceae</taxon>
        <taxon>Calocera</taxon>
    </lineage>
</organism>
<dbReference type="GO" id="GO:0008094">
    <property type="term" value="F:ATP-dependent activity, acting on DNA"/>
    <property type="evidence" value="ECO:0007669"/>
    <property type="project" value="TreeGrafter"/>
</dbReference>
<dbReference type="OrthoDB" id="423559at2759"/>
<dbReference type="InterPro" id="IPR014001">
    <property type="entry name" value="Helicase_ATP-bd"/>
</dbReference>
<evidence type="ECO:0000259" key="4">
    <source>
        <dbReference type="PROSITE" id="PS51192"/>
    </source>
</evidence>
<dbReference type="Pfam" id="PF00176">
    <property type="entry name" value="SNF2-rel_dom"/>
    <property type="match status" value="1"/>
</dbReference>
<accession>A0A165C6I1</accession>
<name>A0A165C6I1_9BASI</name>
<dbReference type="EMBL" id="KV424190">
    <property type="protein sequence ID" value="KZT50316.1"/>
    <property type="molecule type" value="Genomic_DNA"/>
</dbReference>
<sequence>MSGPIDSYVRLTNPGRTASREEAMHLVRERHNAMIKQAEKGAFKDAGKRLVLGPSAAVARIEDEYRTRPTFDWILPSTDVIEQGIQAKKDRGDAMKQAMVRAGNEDERRALAWETRVTEREIANIEAAIGLAPNKEVEGIEDLNAMRALQGASQTGDITEQCLRAMERLGVKPGQKWPVGMKTALMPHQIFAVWWMAHQERHTPYHGSFLADDMGLGKTVSGIAVIKYTLPTRPKNKPGTLVVAPASIITQWTQEVQKHSNLTVLAWRERTRVDGSNGLRLLSQFDVIVTSYEQMVIEWEAKGPLYRAHWFRVVWDECQLLRNKMSKRSQASCNLKAQYRLLMSGTPIQNKLEEAFPHFRTLGLPVLRTEDGFHDAIGGKTGRAGPAALSVVYKAHLLRRVQETLFEGEPIVNLLPKEQVEIRVVLGPERAAEYRSRRAKDKREWIERTEKKQGC</sequence>
<evidence type="ECO:0000256" key="3">
    <source>
        <dbReference type="ARBA" id="ARBA00022840"/>
    </source>
</evidence>
<dbReference type="AlphaFoldDB" id="A0A165C6I1"/>
<dbReference type="PROSITE" id="PS51192">
    <property type="entry name" value="HELICASE_ATP_BIND_1"/>
    <property type="match status" value="1"/>
</dbReference>